<dbReference type="GO" id="GO:0060271">
    <property type="term" value="P:cilium assembly"/>
    <property type="evidence" value="ECO:0007669"/>
    <property type="project" value="TreeGrafter"/>
</dbReference>
<dbReference type="Proteomes" id="UP000290572">
    <property type="component" value="Unassembled WGS sequence"/>
</dbReference>
<evidence type="ECO:0000313" key="5">
    <source>
        <dbReference type="Proteomes" id="UP000290572"/>
    </source>
</evidence>
<evidence type="ECO:0000313" key="4">
    <source>
        <dbReference type="EMBL" id="RXN07464.1"/>
    </source>
</evidence>
<name>A0A498LL81_LABRO</name>
<dbReference type="STRING" id="84645.A0A498LL81"/>
<gene>
    <name evidence="4" type="ORF">ROHU_032384</name>
</gene>
<feature type="domain" description="Centromere protein J C-terminal" evidence="3">
    <location>
        <begin position="388"/>
        <end position="418"/>
    </location>
</feature>
<dbReference type="InterPro" id="IPR026581">
    <property type="entry name" value="TCP10L/CENPJ"/>
</dbReference>
<dbReference type="Gene3D" id="2.60.450.20">
    <property type="match status" value="1"/>
</dbReference>
<dbReference type="GO" id="GO:0005814">
    <property type="term" value="C:centriole"/>
    <property type="evidence" value="ECO:0007669"/>
    <property type="project" value="TreeGrafter"/>
</dbReference>
<feature type="region of interest" description="Disordered" evidence="2">
    <location>
        <begin position="1"/>
        <end position="53"/>
    </location>
</feature>
<dbReference type="GO" id="GO:0005813">
    <property type="term" value="C:centrosome"/>
    <property type="evidence" value="ECO:0007669"/>
    <property type="project" value="TreeGrafter"/>
</dbReference>
<feature type="compositionally biased region" description="Polar residues" evidence="2">
    <location>
        <begin position="20"/>
        <end position="34"/>
    </location>
</feature>
<proteinExistence type="inferred from homology"/>
<dbReference type="AlphaFoldDB" id="A0A498LL81"/>
<comment type="similarity">
    <text evidence="1">Belongs to the TCP10 family.</text>
</comment>
<feature type="compositionally biased region" description="Low complexity" evidence="2">
    <location>
        <begin position="233"/>
        <end position="246"/>
    </location>
</feature>
<dbReference type="Pfam" id="PF07202">
    <property type="entry name" value="Tcp10_C"/>
    <property type="match status" value="3"/>
</dbReference>
<organism evidence="4 5">
    <name type="scientific">Labeo rohita</name>
    <name type="common">Indian major carp</name>
    <name type="synonym">Cyprinus rohita</name>
    <dbReference type="NCBI Taxonomy" id="84645"/>
    <lineage>
        <taxon>Eukaryota</taxon>
        <taxon>Metazoa</taxon>
        <taxon>Chordata</taxon>
        <taxon>Craniata</taxon>
        <taxon>Vertebrata</taxon>
        <taxon>Euteleostomi</taxon>
        <taxon>Actinopterygii</taxon>
        <taxon>Neopterygii</taxon>
        <taxon>Teleostei</taxon>
        <taxon>Ostariophysi</taxon>
        <taxon>Cypriniformes</taxon>
        <taxon>Cyprinidae</taxon>
        <taxon>Labeoninae</taxon>
        <taxon>Labeonini</taxon>
        <taxon>Labeo</taxon>
    </lineage>
</organism>
<protein>
    <submittedName>
        <fullName evidence="4">Centromere J-like protein</fullName>
    </submittedName>
</protein>
<comment type="caution">
    <text evidence="4">The sequence shown here is derived from an EMBL/GenBank/DDBJ whole genome shotgun (WGS) entry which is preliminary data.</text>
</comment>
<dbReference type="EMBL" id="QBIY01013347">
    <property type="protein sequence ID" value="RXN07464.1"/>
    <property type="molecule type" value="Genomic_DNA"/>
</dbReference>
<dbReference type="GO" id="GO:0015631">
    <property type="term" value="F:tubulin binding"/>
    <property type="evidence" value="ECO:0007669"/>
    <property type="project" value="TreeGrafter"/>
</dbReference>
<dbReference type="InterPro" id="IPR009852">
    <property type="entry name" value="CENPJ_C_dom"/>
</dbReference>
<accession>A0A498LL81</accession>
<reference evidence="4 5" key="1">
    <citation type="submission" date="2018-03" db="EMBL/GenBank/DDBJ databases">
        <title>Draft genome sequence of Rohu Carp (Labeo rohita).</title>
        <authorList>
            <person name="Das P."/>
            <person name="Kushwaha B."/>
            <person name="Joshi C.G."/>
            <person name="Kumar D."/>
            <person name="Nagpure N.S."/>
            <person name="Sahoo L."/>
            <person name="Das S.P."/>
            <person name="Bit A."/>
            <person name="Patnaik S."/>
            <person name="Meher P.K."/>
            <person name="Jayasankar P."/>
            <person name="Koringa P.G."/>
            <person name="Patel N.V."/>
            <person name="Hinsu A.T."/>
            <person name="Kumar R."/>
            <person name="Pandey M."/>
            <person name="Agarwal S."/>
            <person name="Srivastava S."/>
            <person name="Singh M."/>
            <person name="Iquebal M.A."/>
            <person name="Jaiswal S."/>
            <person name="Angadi U.B."/>
            <person name="Kumar N."/>
            <person name="Raza M."/>
            <person name="Shah T.M."/>
            <person name="Rai A."/>
            <person name="Jena J.K."/>
        </authorList>
    </citation>
    <scope>NUCLEOTIDE SEQUENCE [LARGE SCALE GENOMIC DNA]</scope>
    <source>
        <strain evidence="4">DASCIFA01</strain>
        <tissue evidence="4">Testis</tissue>
    </source>
</reference>
<dbReference type="InterPro" id="IPR047002">
    <property type="entry name" value="Tcp10_C_sf"/>
</dbReference>
<feature type="compositionally biased region" description="Basic and acidic residues" evidence="2">
    <location>
        <begin position="1"/>
        <end position="11"/>
    </location>
</feature>
<dbReference type="GO" id="GO:0061511">
    <property type="term" value="P:centriole elongation"/>
    <property type="evidence" value="ECO:0007669"/>
    <property type="project" value="TreeGrafter"/>
</dbReference>
<feature type="compositionally biased region" description="Polar residues" evidence="2">
    <location>
        <begin position="177"/>
        <end position="186"/>
    </location>
</feature>
<feature type="domain" description="Centromere protein J C-terminal" evidence="3">
    <location>
        <begin position="327"/>
        <end position="347"/>
    </location>
</feature>
<feature type="domain" description="Centromere protein J C-terminal" evidence="3">
    <location>
        <begin position="351"/>
        <end position="384"/>
    </location>
</feature>
<evidence type="ECO:0000256" key="2">
    <source>
        <dbReference type="SAM" id="MobiDB-lite"/>
    </source>
</evidence>
<evidence type="ECO:0000256" key="1">
    <source>
        <dbReference type="ARBA" id="ARBA00005627"/>
    </source>
</evidence>
<feature type="compositionally biased region" description="Low complexity" evidence="2">
    <location>
        <begin position="187"/>
        <end position="197"/>
    </location>
</feature>
<dbReference type="PANTHER" id="PTHR10331:SF28">
    <property type="entry name" value="CENTROMERE PROTEIN J-LIKE"/>
    <property type="match status" value="1"/>
</dbReference>
<dbReference type="PANTHER" id="PTHR10331">
    <property type="entry name" value="T COMPLEX PROTEIN 10"/>
    <property type="match status" value="1"/>
</dbReference>
<evidence type="ECO:0000259" key="3">
    <source>
        <dbReference type="Pfam" id="PF07202"/>
    </source>
</evidence>
<feature type="region of interest" description="Disordered" evidence="2">
    <location>
        <begin position="174"/>
        <end position="247"/>
    </location>
</feature>
<keyword evidence="5" id="KW-1185">Reference proteome</keyword>
<sequence>MSRISKVKDCSQRLQRRRSVSPQMVNMKLSQQTVHPAEFHQKEMPNRTSPGLKSVRNLTEQRSGMEDSLKKTVALQDDDLSSNDKGKVKALTTNNSTASLKTKHSVGVMRNYGKTNCGKSSGSALAQSKESVGFKKVNDHIVKISEKNCTNYSQKGEMLKYVSLADEVMESLAFNDSPGTTSSEDGPSSQSHQPSPHYLSRHTDHKDQSLDLSDGDYASDAPSETRFNEEHQTSTPTSSSSSFSSDSELKSLQRSMANCKKTHVERLFWNGCRVITFRNGTKKEIGVDKSVTVTFFNGDVKRTLADGTVNTNMFIQARNFFVCHDSTEKHHPDGTREISFPDGTIKILYADGREESIFPDGTVVKISQHGEKVVEFTNGQREIHTSQYKRRMYPDGTVKTVYTNGRQETKFSSGRVRIKNNEGIIIMDKNELKKNVFICCFLY</sequence>